<gene>
    <name evidence="1" type="ORF">MNBD_NITROSPINAE02-233</name>
</gene>
<proteinExistence type="predicted"/>
<dbReference type="SUPFAM" id="SSF75169">
    <property type="entry name" value="DsrEFH-like"/>
    <property type="match status" value="1"/>
</dbReference>
<organism evidence="1">
    <name type="scientific">hydrothermal vent metagenome</name>
    <dbReference type="NCBI Taxonomy" id="652676"/>
    <lineage>
        <taxon>unclassified sequences</taxon>
        <taxon>metagenomes</taxon>
        <taxon>ecological metagenomes</taxon>
    </lineage>
</organism>
<reference evidence="1" key="1">
    <citation type="submission" date="2018-06" db="EMBL/GenBank/DDBJ databases">
        <authorList>
            <person name="Zhirakovskaya E."/>
        </authorList>
    </citation>
    <scope>NUCLEOTIDE SEQUENCE</scope>
</reference>
<name>A0A3B1C2U9_9ZZZZ</name>
<protein>
    <recommendedName>
        <fullName evidence="2">tRNA 5-methylaminomethyl-2-thiouridine synthase subunit TusB</fullName>
    </recommendedName>
</protein>
<sequence>MKTKLVLLTKKIDKTPSAFLDAVISASSEVALLQGGVYISEREAKAAFGDGFDKNKWRALDVDVESRRIKSDFELITYSALVDAIERNDGVVTI</sequence>
<evidence type="ECO:0008006" key="2">
    <source>
        <dbReference type="Google" id="ProtNLM"/>
    </source>
</evidence>
<accession>A0A3B1C2U9</accession>
<dbReference type="EMBL" id="UOGE01000097">
    <property type="protein sequence ID" value="VAX24826.1"/>
    <property type="molecule type" value="Genomic_DNA"/>
</dbReference>
<dbReference type="AlphaFoldDB" id="A0A3B1C2U9"/>
<dbReference type="InterPro" id="IPR027396">
    <property type="entry name" value="DsrEFH-like"/>
</dbReference>
<evidence type="ECO:0000313" key="1">
    <source>
        <dbReference type="EMBL" id="VAX24826.1"/>
    </source>
</evidence>
<dbReference type="Gene3D" id="3.40.1260.10">
    <property type="entry name" value="DsrEFH-like"/>
    <property type="match status" value="1"/>
</dbReference>